<protein>
    <submittedName>
        <fullName evidence="3">Uncharacterized protein</fullName>
    </submittedName>
</protein>
<dbReference type="PATRIC" id="fig|1305737.6.peg.673"/>
<proteinExistence type="predicted"/>
<keyword evidence="2" id="KW-1133">Transmembrane helix</keyword>
<evidence type="ECO:0000256" key="2">
    <source>
        <dbReference type="SAM" id="Phobius"/>
    </source>
</evidence>
<evidence type="ECO:0000256" key="1">
    <source>
        <dbReference type="SAM" id="Coils"/>
    </source>
</evidence>
<dbReference type="Proteomes" id="UP000050421">
    <property type="component" value="Unassembled WGS sequence"/>
</dbReference>
<dbReference type="AlphaFoldDB" id="A0A0P7XVV7"/>
<keyword evidence="2" id="KW-0472">Membrane</keyword>
<organism evidence="3 4">
    <name type="scientific">Algoriphagus marincola HL-49</name>
    <dbReference type="NCBI Taxonomy" id="1305737"/>
    <lineage>
        <taxon>Bacteria</taxon>
        <taxon>Pseudomonadati</taxon>
        <taxon>Bacteroidota</taxon>
        <taxon>Cytophagia</taxon>
        <taxon>Cytophagales</taxon>
        <taxon>Cyclobacteriaceae</taxon>
        <taxon>Algoriphagus</taxon>
    </lineage>
</organism>
<keyword evidence="1" id="KW-0175">Coiled coil</keyword>
<accession>A0A0P7XVV7</accession>
<dbReference type="STRING" id="1305737.GCA_000526355_03057"/>
<evidence type="ECO:0000313" key="4">
    <source>
        <dbReference type="Proteomes" id="UP000050421"/>
    </source>
</evidence>
<evidence type="ECO:0000313" key="3">
    <source>
        <dbReference type="EMBL" id="KPQ08614.1"/>
    </source>
</evidence>
<dbReference type="OrthoDB" id="828270at2"/>
<feature type="transmembrane region" description="Helical" evidence="2">
    <location>
        <begin position="30"/>
        <end position="48"/>
    </location>
</feature>
<dbReference type="EMBL" id="LJXT01000164">
    <property type="protein sequence ID" value="KPQ08614.1"/>
    <property type="molecule type" value="Genomic_DNA"/>
</dbReference>
<comment type="caution">
    <text evidence="3">The sequence shown here is derived from an EMBL/GenBank/DDBJ whole genome shotgun (WGS) entry which is preliminary data.</text>
</comment>
<reference evidence="3 4" key="1">
    <citation type="submission" date="2015-09" db="EMBL/GenBank/DDBJ databases">
        <title>Identification and resolution of microdiversity through metagenomic sequencing of parallel consortia.</title>
        <authorList>
            <person name="Nelson W.C."/>
            <person name="Romine M.F."/>
            <person name="Lindemann S.R."/>
        </authorList>
    </citation>
    <scope>NUCLEOTIDE SEQUENCE [LARGE SCALE GENOMIC DNA]</scope>
    <source>
        <strain evidence="3">HL-49</strain>
    </source>
</reference>
<keyword evidence="2" id="KW-0812">Transmembrane</keyword>
<feature type="coiled-coil region" evidence="1">
    <location>
        <begin position="2"/>
        <end position="29"/>
    </location>
</feature>
<gene>
    <name evidence="3" type="ORF">HLUCCX10_17240</name>
</gene>
<name>A0A0P7XVV7_9BACT</name>
<dbReference type="eggNOG" id="ENOG50347ZK">
    <property type="taxonomic scope" value="Bacteria"/>
</dbReference>
<sequence>MKSELERQTEELEQTLQKQLELLKKESEDWVKVGGAVVAGALLVLAVVQLKKKKSNRKTDKVLEVLQREGLLDKDLEKKITKSEKANFWPGIGQRLLIAGLALAKEKYLKDLFNADQTETFEKGQ</sequence>